<sequence>MVSLRSAPIWLLVWLSACLCSKCLAAPLYTEGAALVQLGDKDKEEEGRSTSRIEDLATVRVLPSSINYQALPESELNAFSDYLVQLVSDLQIPGAAIAVVQGQDTAIEKTLGRRKVTEPEEIDAETLFNIGPATGAFSSLLAATLNDEVGFSYEKLARRIWPRFRMSSATSADDVTVGDLFTMTAGVPSYIDDILDPAWARPEDVFEAIAQAPVIAPPGRVYERSKLSLAAAGYLTGLAAMREEEIYNAFTQSVQERLMDPIGMSGATFSREAAAASGNLAEPHSRKGPGFDPAKRWEPRINAMAPALGLKAGLNDMKRWLITELQLGATPDGQRIASEQSVKLRWQPALVGSSESFGMGWTRRYYQGIEIVASMGSYDRQSAAIGLLPAYRTGFIVLVNTGGEEASKLMQEVAFGLAEMFAAMEKQEQTLQVPDSEETAN</sequence>
<dbReference type="PANTHER" id="PTHR43283:SF3">
    <property type="entry name" value="BETA-LACTAMASE FAMILY PROTEIN (AFU_ORTHOLOGUE AFUA_5G07500)"/>
    <property type="match status" value="1"/>
</dbReference>
<dbReference type="RefSeq" id="WP_317834929.1">
    <property type="nucleotide sequence ID" value="NZ_CP136920.1"/>
</dbReference>
<evidence type="ECO:0000259" key="3">
    <source>
        <dbReference type="Pfam" id="PF00144"/>
    </source>
</evidence>
<feature type="signal peptide" evidence="2">
    <location>
        <begin position="1"/>
        <end position="25"/>
    </location>
</feature>
<dbReference type="AlphaFoldDB" id="A0AAQ3LAS7"/>
<protein>
    <submittedName>
        <fullName evidence="4">Serine hydrolase domain-containing protein</fullName>
        <ecNumber evidence="4">3.1.1.103</ecNumber>
    </submittedName>
</protein>
<keyword evidence="4" id="KW-0378">Hydrolase</keyword>
<evidence type="ECO:0000256" key="2">
    <source>
        <dbReference type="SAM" id="SignalP"/>
    </source>
</evidence>
<reference evidence="4 5" key="1">
    <citation type="submission" date="2023-10" db="EMBL/GenBank/DDBJ databases">
        <title>Rubellicoccus peritrichatus gen. nov., sp. nov., isolated from an algae of coral reef tank.</title>
        <authorList>
            <person name="Luo J."/>
        </authorList>
    </citation>
    <scope>NUCLEOTIDE SEQUENCE [LARGE SCALE GENOMIC DNA]</scope>
    <source>
        <strain evidence="4 5">CR14</strain>
    </source>
</reference>
<dbReference type="Pfam" id="PF00144">
    <property type="entry name" value="Beta-lactamase"/>
    <property type="match status" value="1"/>
</dbReference>
<dbReference type="KEGG" id="puo:RZN69_04860"/>
<keyword evidence="2" id="KW-0732">Signal</keyword>
<feature type="chain" id="PRO_5042930601" evidence="2">
    <location>
        <begin position="26"/>
        <end position="441"/>
    </location>
</feature>
<dbReference type="InterPro" id="IPR012338">
    <property type="entry name" value="Beta-lactam/transpept-like"/>
</dbReference>
<dbReference type="InterPro" id="IPR001466">
    <property type="entry name" value="Beta-lactam-related"/>
</dbReference>
<organism evidence="4 5">
    <name type="scientific">Rubellicoccus peritrichatus</name>
    <dbReference type="NCBI Taxonomy" id="3080537"/>
    <lineage>
        <taxon>Bacteria</taxon>
        <taxon>Pseudomonadati</taxon>
        <taxon>Verrucomicrobiota</taxon>
        <taxon>Opitutia</taxon>
        <taxon>Puniceicoccales</taxon>
        <taxon>Cerasicoccaceae</taxon>
        <taxon>Rubellicoccus</taxon>
    </lineage>
</organism>
<dbReference type="EC" id="3.1.1.103" evidence="4"/>
<dbReference type="Gene3D" id="3.40.710.10">
    <property type="entry name" value="DD-peptidase/beta-lactamase superfamily"/>
    <property type="match status" value="1"/>
</dbReference>
<dbReference type="PANTHER" id="PTHR43283">
    <property type="entry name" value="BETA-LACTAMASE-RELATED"/>
    <property type="match status" value="1"/>
</dbReference>
<dbReference type="Proteomes" id="UP001304300">
    <property type="component" value="Chromosome"/>
</dbReference>
<dbReference type="EMBL" id="CP136920">
    <property type="protein sequence ID" value="WOO42410.1"/>
    <property type="molecule type" value="Genomic_DNA"/>
</dbReference>
<gene>
    <name evidence="4" type="ORF">RZN69_04860</name>
</gene>
<dbReference type="InterPro" id="IPR050789">
    <property type="entry name" value="Diverse_Enzym_Activities"/>
</dbReference>
<evidence type="ECO:0000313" key="5">
    <source>
        <dbReference type="Proteomes" id="UP001304300"/>
    </source>
</evidence>
<dbReference type="PROSITE" id="PS51257">
    <property type="entry name" value="PROKAR_LIPOPROTEIN"/>
    <property type="match status" value="1"/>
</dbReference>
<proteinExistence type="predicted"/>
<keyword evidence="5" id="KW-1185">Reference proteome</keyword>
<feature type="domain" description="Beta-lactamase-related" evidence="3">
    <location>
        <begin position="81"/>
        <end position="406"/>
    </location>
</feature>
<dbReference type="SUPFAM" id="SSF56601">
    <property type="entry name" value="beta-lactamase/transpeptidase-like"/>
    <property type="match status" value="1"/>
</dbReference>
<accession>A0AAQ3LAS7</accession>
<evidence type="ECO:0000256" key="1">
    <source>
        <dbReference type="SAM" id="MobiDB-lite"/>
    </source>
</evidence>
<name>A0AAQ3LAS7_9BACT</name>
<evidence type="ECO:0000313" key="4">
    <source>
        <dbReference type="EMBL" id="WOO42410.1"/>
    </source>
</evidence>
<feature type="region of interest" description="Disordered" evidence="1">
    <location>
        <begin position="277"/>
        <end position="296"/>
    </location>
</feature>
<dbReference type="GO" id="GO:0016787">
    <property type="term" value="F:hydrolase activity"/>
    <property type="evidence" value="ECO:0007669"/>
    <property type="project" value="UniProtKB-KW"/>
</dbReference>